<evidence type="ECO:0000256" key="1">
    <source>
        <dbReference type="ARBA" id="ARBA00006093"/>
    </source>
</evidence>
<dbReference type="InterPro" id="IPR036612">
    <property type="entry name" value="KH_dom_type_1_sf"/>
</dbReference>
<feature type="region of interest" description="Disordered" evidence="5">
    <location>
        <begin position="382"/>
        <end position="409"/>
    </location>
</feature>
<dbReference type="Proteomes" id="UP000504624">
    <property type="component" value="Unplaced"/>
</dbReference>
<protein>
    <recommendedName>
        <fullName evidence="2">KH homology domain-containing protein 4</fullName>
    </recommendedName>
    <alternativeName>
        <fullName evidence="3">Brings lots of money 7</fullName>
    </alternativeName>
</protein>
<keyword evidence="7" id="KW-1185">Reference proteome</keyword>
<feature type="compositionally biased region" description="Low complexity" evidence="5">
    <location>
        <begin position="441"/>
        <end position="450"/>
    </location>
</feature>
<accession>A0A6J0J8R2</accession>
<dbReference type="CTD" id="22889"/>
<gene>
    <name evidence="8" type="primary">KIAA0907</name>
</gene>
<dbReference type="Gene3D" id="3.30.1370.10">
    <property type="entry name" value="K Homology domain, type 1"/>
    <property type="match status" value="2"/>
</dbReference>
<comment type="similarity">
    <text evidence="1">Belongs to the KHDC4 family.</text>
</comment>
<sequence>MSAMSAGGGAQRDAGAAGGRRSKWDQPGPAPTFLLPGTAPLPGRPFAGGGGDGGAAVAGSEGSAAPSGALDAAAAVAAKINAMLMAKGKLKPAPSTADKLQALGKGPAASKSKDDLVVAEVEINDVPLTCRNLLTRGQTQDEISRLSGAAVSTRGRFMTAEEKAKVGPGDRPLYLHVQGQTRELVDSKCQPFLFSWFIWDRGAVGAALVGLCCEYLRVENRLGLNTGKVCSEIPEVPPAASGRKPWRHPREGGGMKLTEPDFTLIEVSVADGRGSSQIWQSCADEVFGFSFVCPFSHPKPEGLAAAKKLCENLLQTVHAEYSRFVNQITTAVPLAGNSQPSFQSPAPFPFACLISPFPCLLSPPCALQSPLSAPFLPAAPVKTSLPTGAQPQVQTHPQGQKRRFTEELPDERESGLLGYQHGPIHMTNLGTGFSSASELQGAGAKAAGSSGKERERDR</sequence>
<feature type="compositionally biased region" description="Gly residues" evidence="5">
    <location>
        <begin position="46"/>
        <end position="56"/>
    </location>
</feature>
<dbReference type="RefSeq" id="XP_017695363.1">
    <property type="nucleotide sequence ID" value="XM_017839874.1"/>
</dbReference>
<evidence type="ECO:0000256" key="4">
    <source>
        <dbReference type="ARBA" id="ARBA00045732"/>
    </source>
</evidence>
<proteinExistence type="inferred from homology"/>
<feature type="compositionally biased region" description="Gly residues" evidence="5">
    <location>
        <begin position="1"/>
        <end position="10"/>
    </location>
</feature>
<dbReference type="GeneID" id="108510187"/>
<evidence type="ECO:0000259" key="6">
    <source>
        <dbReference type="Pfam" id="PF23469"/>
    </source>
</evidence>
<evidence type="ECO:0000256" key="5">
    <source>
        <dbReference type="SAM" id="MobiDB-lite"/>
    </source>
</evidence>
<dbReference type="InterPro" id="IPR031121">
    <property type="entry name" value="RIK/BLOM7"/>
</dbReference>
<evidence type="ECO:0000313" key="8">
    <source>
        <dbReference type="RefSeq" id="XP_017695363.1"/>
    </source>
</evidence>
<reference evidence="8" key="1">
    <citation type="submission" date="2025-08" db="UniProtKB">
        <authorList>
            <consortium name="RefSeq"/>
        </authorList>
    </citation>
    <scope>IDENTIFICATION</scope>
</reference>
<feature type="region of interest" description="Disordered" evidence="5">
    <location>
        <begin position="428"/>
        <end position="458"/>
    </location>
</feature>
<dbReference type="InterPro" id="IPR047890">
    <property type="entry name" value="KHDC4_KH-I_first"/>
</dbReference>
<feature type="compositionally biased region" description="Polar residues" evidence="5">
    <location>
        <begin position="384"/>
        <end position="398"/>
    </location>
</feature>
<dbReference type="GO" id="GO:0003723">
    <property type="term" value="F:RNA binding"/>
    <property type="evidence" value="ECO:0007669"/>
    <property type="project" value="InterPro"/>
</dbReference>
<dbReference type="PANTHER" id="PTHR15744">
    <property type="entry name" value="BLOM7"/>
    <property type="match status" value="1"/>
</dbReference>
<dbReference type="AlphaFoldDB" id="A0A6J0J8R2"/>
<dbReference type="FunFam" id="3.30.1370.10:FF:000066">
    <property type="entry name" value="KH domain containing 4, pre-mRNA splicing factor"/>
    <property type="match status" value="1"/>
</dbReference>
<feature type="compositionally biased region" description="Polar residues" evidence="5">
    <location>
        <begin position="428"/>
        <end position="438"/>
    </location>
</feature>
<dbReference type="GO" id="GO:0005634">
    <property type="term" value="C:nucleus"/>
    <property type="evidence" value="ECO:0007669"/>
    <property type="project" value="InterPro"/>
</dbReference>
<organism evidence="7 8">
    <name type="scientific">Lepidothrix coronata</name>
    <name type="common">blue-crowned manakin</name>
    <dbReference type="NCBI Taxonomy" id="321398"/>
    <lineage>
        <taxon>Eukaryota</taxon>
        <taxon>Metazoa</taxon>
        <taxon>Chordata</taxon>
        <taxon>Craniata</taxon>
        <taxon>Vertebrata</taxon>
        <taxon>Euteleostomi</taxon>
        <taxon>Archelosauria</taxon>
        <taxon>Archosauria</taxon>
        <taxon>Dinosauria</taxon>
        <taxon>Saurischia</taxon>
        <taxon>Theropoda</taxon>
        <taxon>Coelurosauria</taxon>
        <taxon>Aves</taxon>
        <taxon>Neognathae</taxon>
        <taxon>Neoaves</taxon>
        <taxon>Telluraves</taxon>
        <taxon>Australaves</taxon>
        <taxon>Passeriformes</taxon>
        <taxon>Pipridae</taxon>
        <taxon>Lepidothrix</taxon>
    </lineage>
</organism>
<dbReference type="OrthoDB" id="397265at2759"/>
<evidence type="ECO:0000313" key="7">
    <source>
        <dbReference type="Proteomes" id="UP000504624"/>
    </source>
</evidence>
<dbReference type="PANTHER" id="PTHR15744:SF0">
    <property type="entry name" value="KH HOMOLOGY DOMAIN-CONTAINING PROTEIN 4"/>
    <property type="match status" value="1"/>
</dbReference>
<dbReference type="Pfam" id="PF23469">
    <property type="entry name" value="KH_12"/>
    <property type="match status" value="1"/>
</dbReference>
<dbReference type="InterPro" id="IPR056149">
    <property type="entry name" value="PRP5/DDX46/KHDC4_KH"/>
</dbReference>
<evidence type="ECO:0000256" key="3">
    <source>
        <dbReference type="ARBA" id="ARBA00030267"/>
    </source>
</evidence>
<comment type="function">
    <text evidence="4">RNA-binding protein involved in pre-mRNA splicing. Interacts with the PRP19C/Prp19 complex/NTC/Nineteen complex which is part of the spliceosome. Involved in regulating splice site selection. Binds preferentially RNA with A/C rich sequences and poly-C stretches.</text>
</comment>
<dbReference type="CDD" id="cd22385">
    <property type="entry name" value="KH-I_KHDC4_rpt1"/>
    <property type="match status" value="1"/>
</dbReference>
<name>A0A6J0J8R2_9PASS</name>
<evidence type="ECO:0000256" key="2">
    <source>
        <dbReference type="ARBA" id="ARBA00017795"/>
    </source>
</evidence>
<feature type="domain" description="ATP-dependent RNA helicase PRP5/DDX46/KHDC4 KH" evidence="6">
    <location>
        <begin position="118"/>
        <end position="182"/>
    </location>
</feature>
<feature type="region of interest" description="Disordered" evidence="5">
    <location>
        <begin position="1"/>
        <end position="64"/>
    </location>
</feature>